<sequence length="249" mass="27005">MLRGVTDMATSRARASKYGQVDDVTDVQSDAPTAAEESSQAGAARMQFGIFDSKPSSASAADNKGPKTKKPRASKMPAFPLPSNAAPREPSPSRSINERPGFCAQPLGFRAVDTAAGKGNKKAKELITKATEALAKHKDTFSDSNVWTNRTRRRILEAAIKSLSNLANQLLALNTDAADSLSRDITEWADRAEVRFDSLARVRSMTLDYAEIESVAEEHLQPLRELGVAMLSNVILFVAGECLKHMEKV</sequence>
<dbReference type="EMBL" id="CAJNJA010093911">
    <property type="protein sequence ID" value="CAE7941428.1"/>
    <property type="molecule type" value="Genomic_DNA"/>
</dbReference>
<proteinExistence type="predicted"/>
<keyword evidence="3" id="KW-1185">Reference proteome</keyword>
<reference evidence="2" key="1">
    <citation type="submission" date="2021-02" db="EMBL/GenBank/DDBJ databases">
        <authorList>
            <person name="Dougan E. K."/>
            <person name="Rhodes N."/>
            <person name="Thang M."/>
            <person name="Chan C."/>
        </authorList>
    </citation>
    <scope>NUCLEOTIDE SEQUENCE</scope>
</reference>
<evidence type="ECO:0000313" key="2">
    <source>
        <dbReference type="EMBL" id="CAE7941428.1"/>
    </source>
</evidence>
<evidence type="ECO:0000256" key="1">
    <source>
        <dbReference type="SAM" id="MobiDB-lite"/>
    </source>
</evidence>
<organism evidence="2 3">
    <name type="scientific">Symbiodinium necroappetens</name>
    <dbReference type="NCBI Taxonomy" id="1628268"/>
    <lineage>
        <taxon>Eukaryota</taxon>
        <taxon>Sar</taxon>
        <taxon>Alveolata</taxon>
        <taxon>Dinophyceae</taxon>
        <taxon>Suessiales</taxon>
        <taxon>Symbiodiniaceae</taxon>
        <taxon>Symbiodinium</taxon>
    </lineage>
</organism>
<dbReference type="AlphaFoldDB" id="A0A813CCH4"/>
<dbReference type="Proteomes" id="UP000601435">
    <property type="component" value="Unassembled WGS sequence"/>
</dbReference>
<name>A0A813CCH4_9DINO</name>
<feature type="region of interest" description="Disordered" evidence="1">
    <location>
        <begin position="1"/>
        <end position="99"/>
    </location>
</feature>
<evidence type="ECO:0000313" key="3">
    <source>
        <dbReference type="Proteomes" id="UP000601435"/>
    </source>
</evidence>
<comment type="caution">
    <text evidence="2">The sequence shown here is derived from an EMBL/GenBank/DDBJ whole genome shotgun (WGS) entry which is preliminary data.</text>
</comment>
<feature type="compositionally biased region" description="Polar residues" evidence="1">
    <location>
        <begin position="26"/>
        <end position="41"/>
    </location>
</feature>
<protein>
    <submittedName>
        <fullName evidence="2">Uncharacterized protein</fullName>
    </submittedName>
</protein>
<gene>
    <name evidence="2" type="ORF">SNEC2469_LOCUS34281</name>
</gene>
<accession>A0A813CCH4</accession>